<dbReference type="Gene3D" id="1.10.30.50">
    <property type="match status" value="1"/>
</dbReference>
<keyword evidence="2" id="KW-0540">Nuclease</keyword>
<organism evidence="2 3">
    <name type="scientific">Ancylobacter oerskovii</name>
    <dbReference type="NCBI Taxonomy" id="459519"/>
    <lineage>
        <taxon>Bacteria</taxon>
        <taxon>Pseudomonadati</taxon>
        <taxon>Pseudomonadota</taxon>
        <taxon>Alphaproteobacteria</taxon>
        <taxon>Hyphomicrobiales</taxon>
        <taxon>Xanthobacteraceae</taxon>
        <taxon>Ancylobacter</taxon>
    </lineage>
</organism>
<name>A0ABW4YVQ7_9HYPH</name>
<feature type="domain" description="HNH nuclease" evidence="1">
    <location>
        <begin position="8"/>
        <end position="69"/>
    </location>
</feature>
<reference evidence="3" key="1">
    <citation type="journal article" date="2019" name="Int. J. Syst. Evol. Microbiol.">
        <title>The Global Catalogue of Microorganisms (GCM) 10K type strain sequencing project: providing services to taxonomists for standard genome sequencing and annotation.</title>
        <authorList>
            <consortium name="The Broad Institute Genomics Platform"/>
            <consortium name="The Broad Institute Genome Sequencing Center for Infectious Disease"/>
            <person name="Wu L."/>
            <person name="Ma J."/>
        </authorList>
    </citation>
    <scope>NUCLEOTIDE SEQUENCE [LARGE SCALE GENOMIC DNA]</scope>
    <source>
        <strain evidence="3">CCM 7435</strain>
    </source>
</reference>
<comment type="caution">
    <text evidence="2">The sequence shown here is derived from an EMBL/GenBank/DDBJ whole genome shotgun (WGS) entry which is preliminary data.</text>
</comment>
<dbReference type="SMART" id="SM00507">
    <property type="entry name" value="HNHc"/>
    <property type="match status" value="1"/>
</dbReference>
<dbReference type="PANTHER" id="PTHR33877:SF2">
    <property type="entry name" value="OS07G0170200 PROTEIN"/>
    <property type="match status" value="1"/>
</dbReference>
<dbReference type="RefSeq" id="WP_213353120.1">
    <property type="nucleotide sequence ID" value="NZ_JAHBGB010000033.1"/>
</dbReference>
<gene>
    <name evidence="2" type="ORF">ACFSNC_07395</name>
</gene>
<dbReference type="InterPro" id="IPR052892">
    <property type="entry name" value="NA-targeting_endonuclease"/>
</dbReference>
<proteinExistence type="predicted"/>
<dbReference type="InterPro" id="IPR029471">
    <property type="entry name" value="HNH_5"/>
</dbReference>
<evidence type="ECO:0000313" key="2">
    <source>
        <dbReference type="EMBL" id="MFD2140214.1"/>
    </source>
</evidence>
<evidence type="ECO:0000313" key="3">
    <source>
        <dbReference type="Proteomes" id="UP001597299"/>
    </source>
</evidence>
<dbReference type="EMBL" id="JBHUHD010000001">
    <property type="protein sequence ID" value="MFD2140214.1"/>
    <property type="molecule type" value="Genomic_DNA"/>
</dbReference>
<keyword evidence="3" id="KW-1185">Reference proteome</keyword>
<evidence type="ECO:0000259" key="1">
    <source>
        <dbReference type="SMART" id="SM00507"/>
    </source>
</evidence>
<protein>
    <submittedName>
        <fullName evidence="2">HNH endonuclease</fullName>
    </submittedName>
</protein>
<dbReference type="Pfam" id="PF14279">
    <property type="entry name" value="HNH_5"/>
    <property type="match status" value="1"/>
</dbReference>
<dbReference type="PANTHER" id="PTHR33877">
    <property type="entry name" value="SLL1193 PROTEIN"/>
    <property type="match status" value="1"/>
</dbReference>
<accession>A0ABW4YVQ7</accession>
<dbReference type="CDD" id="cd00085">
    <property type="entry name" value="HNHc"/>
    <property type="match status" value="1"/>
</dbReference>
<dbReference type="Proteomes" id="UP001597299">
    <property type="component" value="Unassembled WGS sequence"/>
</dbReference>
<sequence>MRRSNGAKIREIMRERGNACVYCGIGMWIAYDGCKRNDRMATLDHVIPKAIGGSNHNSNLVLACYRCNYERGSMAQAEFIDRRLALGEKEG</sequence>
<keyword evidence="2" id="KW-0255">Endonuclease</keyword>
<keyword evidence="2" id="KW-0378">Hydrolase</keyword>
<dbReference type="GO" id="GO:0004519">
    <property type="term" value="F:endonuclease activity"/>
    <property type="evidence" value="ECO:0007669"/>
    <property type="project" value="UniProtKB-KW"/>
</dbReference>
<dbReference type="InterPro" id="IPR003615">
    <property type="entry name" value="HNH_nuc"/>
</dbReference>